<keyword evidence="2" id="KW-1185">Reference proteome</keyword>
<sequence>MGGGYGQMGGYVMEMLDMGVDTEVVMVQPVMEVMEGQEVTAQEVMAKLV</sequence>
<organism evidence="1 2">
    <name type="scientific">Meloidogyne enterolobii</name>
    <name type="common">Root-knot nematode worm</name>
    <name type="synonym">Meloidogyne mayaguensis</name>
    <dbReference type="NCBI Taxonomy" id="390850"/>
    <lineage>
        <taxon>Eukaryota</taxon>
        <taxon>Metazoa</taxon>
        <taxon>Ecdysozoa</taxon>
        <taxon>Nematoda</taxon>
        <taxon>Chromadorea</taxon>
        <taxon>Rhabditida</taxon>
        <taxon>Tylenchina</taxon>
        <taxon>Tylenchomorpha</taxon>
        <taxon>Tylenchoidea</taxon>
        <taxon>Meloidogynidae</taxon>
        <taxon>Meloidogyninae</taxon>
        <taxon>Meloidogyne</taxon>
    </lineage>
</organism>
<accession>A0ACB0XY50</accession>
<reference evidence="1" key="1">
    <citation type="submission" date="2023-11" db="EMBL/GenBank/DDBJ databases">
        <authorList>
            <person name="Poullet M."/>
        </authorList>
    </citation>
    <scope>NUCLEOTIDE SEQUENCE</scope>
    <source>
        <strain evidence="1">E1834</strain>
    </source>
</reference>
<evidence type="ECO:0000313" key="2">
    <source>
        <dbReference type="Proteomes" id="UP001497535"/>
    </source>
</evidence>
<protein>
    <submittedName>
        <fullName evidence="1">Uncharacterized protein</fullName>
    </submittedName>
</protein>
<proteinExistence type="predicted"/>
<gene>
    <name evidence="1" type="ORF">MENTE1834_LOCUS5204</name>
</gene>
<dbReference type="Proteomes" id="UP001497535">
    <property type="component" value="Unassembled WGS sequence"/>
</dbReference>
<evidence type="ECO:0000313" key="1">
    <source>
        <dbReference type="EMBL" id="CAK5023479.1"/>
    </source>
</evidence>
<name>A0ACB0XY50_MELEN</name>
<comment type="caution">
    <text evidence="1">The sequence shown here is derived from an EMBL/GenBank/DDBJ whole genome shotgun (WGS) entry which is preliminary data.</text>
</comment>
<dbReference type="EMBL" id="CAVMJV010000004">
    <property type="protein sequence ID" value="CAK5023479.1"/>
    <property type="molecule type" value="Genomic_DNA"/>
</dbReference>